<reference evidence="2" key="1">
    <citation type="submission" date="2022-03" db="EMBL/GenBank/DDBJ databases">
        <authorList>
            <person name="Woo C.Y."/>
        </authorList>
    </citation>
    <scope>NUCLEOTIDE SEQUENCE</scope>
    <source>
        <strain evidence="2">CYS-01</strain>
    </source>
</reference>
<name>A0ABS9ZSD2_9SPHI</name>
<evidence type="ECO:0000256" key="1">
    <source>
        <dbReference type="SAM" id="SignalP"/>
    </source>
</evidence>
<dbReference type="EMBL" id="JALGBH010000001">
    <property type="protein sequence ID" value="MCJ0741481.1"/>
    <property type="molecule type" value="Genomic_DNA"/>
</dbReference>
<evidence type="ECO:0000313" key="2">
    <source>
        <dbReference type="EMBL" id="MCJ0741481.1"/>
    </source>
</evidence>
<keyword evidence="1" id="KW-0732">Signal</keyword>
<gene>
    <name evidence="2" type="ORF">MMF97_02080</name>
</gene>
<organism evidence="2 3">
    <name type="scientific">Pedobacter montanisoli</name>
    <dbReference type="NCBI Taxonomy" id="2923277"/>
    <lineage>
        <taxon>Bacteria</taxon>
        <taxon>Pseudomonadati</taxon>
        <taxon>Bacteroidota</taxon>
        <taxon>Sphingobacteriia</taxon>
        <taxon>Sphingobacteriales</taxon>
        <taxon>Sphingobacteriaceae</taxon>
        <taxon>Pedobacter</taxon>
    </lineage>
</organism>
<comment type="caution">
    <text evidence="2">The sequence shown here is derived from an EMBL/GenBank/DDBJ whole genome shotgun (WGS) entry which is preliminary data.</text>
</comment>
<proteinExistence type="predicted"/>
<sequence>MKKHFLLLYILLSLIKLVNAQPGQIHIKYVNMPFLMVERYSFFKEDPLIKVEKESDNNFVLTYYGDKPRLYNINFRNVLISPGDTVKLLHEKLELDQNSRRDTLIATGKNLANYLFSNKELDFIPKEYHPDYKAAKFKNNTLGAFKALKESRDRFETEVKAYLERIQCNKDLKGFLVRRNKMQLYYDFNNMMNMSGNDISQKALVSHLRDSLFNNMTFVESDTAYNYSMEILFNNHFKFLITDQFNSLRTEKDFEAVVTYIAQYPKPFIKDYFVYFLNTDYNYAVSNYKNKIYEELLNKNPYIGRIRNKILDPANVYK</sequence>
<feature type="signal peptide" evidence="1">
    <location>
        <begin position="1"/>
        <end position="20"/>
    </location>
</feature>
<evidence type="ECO:0008006" key="4">
    <source>
        <dbReference type="Google" id="ProtNLM"/>
    </source>
</evidence>
<keyword evidence="3" id="KW-1185">Reference proteome</keyword>
<evidence type="ECO:0000313" key="3">
    <source>
        <dbReference type="Proteomes" id="UP001165460"/>
    </source>
</evidence>
<feature type="chain" id="PRO_5045291405" description="DUF4369 domain-containing protein" evidence="1">
    <location>
        <begin position="21"/>
        <end position="318"/>
    </location>
</feature>
<dbReference type="Proteomes" id="UP001165460">
    <property type="component" value="Unassembled WGS sequence"/>
</dbReference>
<dbReference type="RefSeq" id="WP_243358368.1">
    <property type="nucleotide sequence ID" value="NZ_JALGBH010000001.1"/>
</dbReference>
<accession>A0ABS9ZSD2</accession>
<protein>
    <recommendedName>
        <fullName evidence="4">DUF4369 domain-containing protein</fullName>
    </recommendedName>
</protein>